<evidence type="ECO:0000313" key="2">
    <source>
        <dbReference type="EMBL" id="MPC99547.1"/>
    </source>
</evidence>
<keyword evidence="3" id="KW-1185">Reference proteome</keyword>
<accession>A0A5B7K2B8</accession>
<feature type="region of interest" description="Disordered" evidence="1">
    <location>
        <begin position="14"/>
        <end position="52"/>
    </location>
</feature>
<evidence type="ECO:0000313" key="3">
    <source>
        <dbReference type="Proteomes" id="UP000324222"/>
    </source>
</evidence>
<feature type="region of interest" description="Disordered" evidence="1">
    <location>
        <begin position="71"/>
        <end position="110"/>
    </location>
</feature>
<dbReference type="AlphaFoldDB" id="A0A5B7K2B8"/>
<reference evidence="2 3" key="1">
    <citation type="submission" date="2019-05" db="EMBL/GenBank/DDBJ databases">
        <title>Another draft genome of Portunus trituberculatus and its Hox gene families provides insights of decapod evolution.</title>
        <authorList>
            <person name="Jeong J.-H."/>
            <person name="Song I."/>
            <person name="Kim S."/>
            <person name="Choi T."/>
            <person name="Kim D."/>
            <person name="Ryu S."/>
            <person name="Kim W."/>
        </authorList>
    </citation>
    <scope>NUCLEOTIDE SEQUENCE [LARGE SCALE GENOMIC DNA]</scope>
    <source>
        <tissue evidence="2">Muscle</tissue>
    </source>
</reference>
<proteinExistence type="predicted"/>
<dbReference type="EMBL" id="VSRR010118833">
    <property type="protein sequence ID" value="MPC99547.1"/>
    <property type="molecule type" value="Genomic_DNA"/>
</dbReference>
<gene>
    <name evidence="2" type="ORF">E2C01_094968</name>
</gene>
<dbReference type="Proteomes" id="UP000324222">
    <property type="component" value="Unassembled WGS sequence"/>
</dbReference>
<feature type="compositionally biased region" description="Basic and acidic residues" evidence="1">
    <location>
        <begin position="26"/>
        <end position="39"/>
    </location>
</feature>
<sequence>MTCCNRSLKESLYSHNKAQVDESPCEETHDQQRRERRDPWTGGAGRGGAGRCQVKSEKCANHFAQWQRSLGTADLPVPSRNDGGAAQKHQARAWRRSPVLPQVWVASQHT</sequence>
<evidence type="ECO:0000256" key="1">
    <source>
        <dbReference type="SAM" id="MobiDB-lite"/>
    </source>
</evidence>
<name>A0A5B7K2B8_PORTR</name>
<organism evidence="2 3">
    <name type="scientific">Portunus trituberculatus</name>
    <name type="common">Swimming crab</name>
    <name type="synonym">Neptunus trituberculatus</name>
    <dbReference type="NCBI Taxonomy" id="210409"/>
    <lineage>
        <taxon>Eukaryota</taxon>
        <taxon>Metazoa</taxon>
        <taxon>Ecdysozoa</taxon>
        <taxon>Arthropoda</taxon>
        <taxon>Crustacea</taxon>
        <taxon>Multicrustacea</taxon>
        <taxon>Malacostraca</taxon>
        <taxon>Eumalacostraca</taxon>
        <taxon>Eucarida</taxon>
        <taxon>Decapoda</taxon>
        <taxon>Pleocyemata</taxon>
        <taxon>Brachyura</taxon>
        <taxon>Eubrachyura</taxon>
        <taxon>Portunoidea</taxon>
        <taxon>Portunidae</taxon>
        <taxon>Portuninae</taxon>
        <taxon>Portunus</taxon>
    </lineage>
</organism>
<comment type="caution">
    <text evidence="2">The sequence shown here is derived from an EMBL/GenBank/DDBJ whole genome shotgun (WGS) entry which is preliminary data.</text>
</comment>
<protein>
    <submittedName>
        <fullName evidence="2">Uncharacterized protein</fullName>
    </submittedName>
</protein>